<proteinExistence type="predicted"/>
<feature type="region of interest" description="Disordered" evidence="1">
    <location>
        <begin position="24"/>
        <end position="51"/>
    </location>
</feature>
<reference evidence="2 3" key="1">
    <citation type="journal article" date="2024" name="J Genomics">
        <title>Draft genome sequencing and assembly of Favolaschia claudopus CIRM-BRFM 2984 isolated from oak limbs.</title>
        <authorList>
            <person name="Navarro D."/>
            <person name="Drula E."/>
            <person name="Chaduli D."/>
            <person name="Cazenave R."/>
            <person name="Ahrendt S."/>
            <person name="Wang J."/>
            <person name="Lipzen A."/>
            <person name="Daum C."/>
            <person name="Barry K."/>
            <person name="Grigoriev I.V."/>
            <person name="Favel A."/>
            <person name="Rosso M.N."/>
            <person name="Martin F."/>
        </authorList>
    </citation>
    <scope>NUCLEOTIDE SEQUENCE [LARGE SCALE GENOMIC DNA]</scope>
    <source>
        <strain evidence="2 3">CIRM-BRFM 2984</strain>
    </source>
</reference>
<sequence length="332" mass="35668">MHVLSFNSAQPLSPATGSAFYFPPTHLPPTPLPTPGSSTLTTSPSSTSPPPPSALVGVAVLVVVVAVVGVGDTISSSRTPGPRSRAHLVAAAAAVVVAVEEGAWEPRVEHVDRSAAANDVELKRRPPPLYTSWGSFQSFRRRCDDSGGLMGVGGMLGIRLLDSRRRAEIAELRAEGCAVELMQIEEDWGKKMGRSVCLGHPCERLEAHKTVKSSSDTDGSDADRNEWRTTSRLPELVPTAVNATPPPSINILTGVHEEHFTRGRRRRRFFSTFLLSPTPSTTPSASRLHSDFNIAEIPEAPSEASFKRLPLSHTPQNLDLSFGRPASEGFTS</sequence>
<accession>A0AAV9ZD30</accession>
<evidence type="ECO:0000313" key="2">
    <source>
        <dbReference type="EMBL" id="KAK6978154.1"/>
    </source>
</evidence>
<organism evidence="2 3">
    <name type="scientific">Favolaschia claudopus</name>
    <dbReference type="NCBI Taxonomy" id="2862362"/>
    <lineage>
        <taxon>Eukaryota</taxon>
        <taxon>Fungi</taxon>
        <taxon>Dikarya</taxon>
        <taxon>Basidiomycota</taxon>
        <taxon>Agaricomycotina</taxon>
        <taxon>Agaricomycetes</taxon>
        <taxon>Agaricomycetidae</taxon>
        <taxon>Agaricales</taxon>
        <taxon>Marasmiineae</taxon>
        <taxon>Mycenaceae</taxon>
        <taxon>Favolaschia</taxon>
    </lineage>
</organism>
<protein>
    <submittedName>
        <fullName evidence="2">Uncharacterized protein</fullName>
    </submittedName>
</protein>
<dbReference type="EMBL" id="JAWWNJ010000161">
    <property type="protein sequence ID" value="KAK6978154.1"/>
    <property type="molecule type" value="Genomic_DNA"/>
</dbReference>
<evidence type="ECO:0000313" key="3">
    <source>
        <dbReference type="Proteomes" id="UP001362999"/>
    </source>
</evidence>
<feature type="compositionally biased region" description="Low complexity" evidence="1">
    <location>
        <begin position="35"/>
        <end position="46"/>
    </location>
</feature>
<evidence type="ECO:0000256" key="1">
    <source>
        <dbReference type="SAM" id="MobiDB-lite"/>
    </source>
</evidence>
<dbReference type="Proteomes" id="UP001362999">
    <property type="component" value="Unassembled WGS sequence"/>
</dbReference>
<keyword evidence="3" id="KW-1185">Reference proteome</keyword>
<feature type="compositionally biased region" description="Pro residues" evidence="1">
    <location>
        <begin position="25"/>
        <end position="34"/>
    </location>
</feature>
<gene>
    <name evidence="2" type="ORF">R3P38DRAFT_3294490</name>
</gene>
<dbReference type="AlphaFoldDB" id="A0AAV9ZD30"/>
<comment type="caution">
    <text evidence="2">The sequence shown here is derived from an EMBL/GenBank/DDBJ whole genome shotgun (WGS) entry which is preliminary data.</text>
</comment>
<feature type="region of interest" description="Disordered" evidence="1">
    <location>
        <begin position="209"/>
        <end position="245"/>
    </location>
</feature>
<name>A0AAV9ZD30_9AGAR</name>